<evidence type="ECO:0008006" key="7">
    <source>
        <dbReference type="Google" id="ProtNLM"/>
    </source>
</evidence>
<dbReference type="InterPro" id="IPR036005">
    <property type="entry name" value="Creatinase/aminopeptidase-like"/>
</dbReference>
<dbReference type="PANTHER" id="PTHR46112">
    <property type="entry name" value="AMINOPEPTIDASE"/>
    <property type="match status" value="1"/>
</dbReference>
<dbReference type="SUPFAM" id="SSF53092">
    <property type="entry name" value="Creatinase/prolidase N-terminal domain"/>
    <property type="match status" value="1"/>
</dbReference>
<dbReference type="Gene3D" id="3.40.350.10">
    <property type="entry name" value="Creatinase/prolidase N-terminal domain"/>
    <property type="match status" value="1"/>
</dbReference>
<dbReference type="Gene3D" id="3.90.230.10">
    <property type="entry name" value="Creatinase/methionine aminopeptidase superfamily"/>
    <property type="match status" value="1"/>
</dbReference>
<dbReference type="InterPro" id="IPR029149">
    <property type="entry name" value="Creatin/AminoP/Spt16_N"/>
</dbReference>
<sequence length="434" mass="47624">MRRRDTRPSSAPCVGVSVTHVSLPVTYHREISMNQHNKSSQLSFPTNSDHRSRIDRAQASMKHNGIDVLAVSGFDYLRFFTGLNGIPVGRPIWLVITQSGAPAFVSPRSEAKEIRARCQTPVAAEWVEWEEPVPAPMTHQDALAKYVNAIEPDARTIGIDFNSTWASNLEAVKQTLGSERVHDATVILRELLARKDELVIDLIRRGADIVGEQFQACREVIAPGVPEWQVTLASVTTSIKRNAELLNDDVEQPRFWPHQMSMVGSGPERTARCHCSGGGRIMQDGEHVQICLCGQVFCGYGICFDRPLAVGSRPFSKELRQVVDVAREAQVAALAKIRPGVTAGEVHAAAVAVIERVGWDRPFLHRTGRGIGYSDWDGIELKADSPVKLEAGMVLSVEPGIYVDGIGGARFGDTVLVTETGYEVLTPFDLGRDI</sequence>
<dbReference type="AlphaFoldDB" id="A0A3L8CMP7"/>
<name>A0A3L8CMP7_9PSED</name>
<evidence type="ECO:0000313" key="4">
    <source>
        <dbReference type="EMBL" id="RLU11954.1"/>
    </source>
</evidence>
<dbReference type="CDD" id="cd01066">
    <property type="entry name" value="APP_MetAP"/>
    <property type="match status" value="1"/>
</dbReference>
<evidence type="ECO:0000313" key="5">
    <source>
        <dbReference type="Proteomes" id="UP000282140"/>
    </source>
</evidence>
<keyword evidence="5" id="KW-1185">Reference proteome</keyword>
<dbReference type="EMBL" id="PEGB01000005">
    <property type="protein sequence ID" value="RLU09130.1"/>
    <property type="molecule type" value="Genomic_DNA"/>
</dbReference>
<protein>
    <recommendedName>
        <fullName evidence="7">Aminopeptidase P family protein</fullName>
    </recommendedName>
</protein>
<evidence type="ECO:0000313" key="3">
    <source>
        <dbReference type="EMBL" id="RLU09130.1"/>
    </source>
</evidence>
<feature type="domain" description="Creatinase N-terminal" evidence="2">
    <location>
        <begin position="53"/>
        <end position="191"/>
    </location>
</feature>
<reference evidence="5 6" key="1">
    <citation type="journal article" date="2018" name="Front. Microbiol.">
        <title>Discovery of Phloeophagus Beetles as a Source of Pseudomonas Strains That Produce Potentially New Bioactive Substances and Description of Pseudomonas bohemica sp. nov.</title>
        <authorList>
            <person name="Saati-Santamaria Z."/>
            <person name="Lopez-Mondejar R."/>
            <person name="Jimenez-Gomez A."/>
            <person name="Diez-Mendez A."/>
            <person name="Vetrovsky T."/>
            <person name="Igual J.M."/>
            <person name="Velazquez E."/>
            <person name="Kolarik M."/>
            <person name="Rivas R."/>
            <person name="Garcia-Fraile P."/>
        </authorList>
    </citation>
    <scope>NUCLEOTIDE SEQUENCE [LARGE SCALE GENOMIC DNA]</scope>
    <source>
        <strain evidence="4 6">A2-NA12</strain>
        <strain evidence="3 5">A2-NA13</strain>
    </source>
</reference>
<evidence type="ECO:0000313" key="6">
    <source>
        <dbReference type="Proteomes" id="UP000282672"/>
    </source>
</evidence>
<dbReference type="PANTHER" id="PTHR46112:SF2">
    <property type="entry name" value="XAA-PRO AMINOPEPTIDASE P-RELATED"/>
    <property type="match status" value="1"/>
</dbReference>
<dbReference type="InterPro" id="IPR000587">
    <property type="entry name" value="Creatinase_N"/>
</dbReference>
<dbReference type="Pfam" id="PF01321">
    <property type="entry name" value="Creatinase_N"/>
    <property type="match status" value="1"/>
</dbReference>
<evidence type="ECO:0000259" key="1">
    <source>
        <dbReference type="Pfam" id="PF00557"/>
    </source>
</evidence>
<dbReference type="InterPro" id="IPR050659">
    <property type="entry name" value="Peptidase_M24B"/>
</dbReference>
<accession>A0A3L8CMP7</accession>
<comment type="caution">
    <text evidence="3">The sequence shown here is derived from an EMBL/GenBank/DDBJ whole genome shotgun (WGS) entry which is preliminary data.</text>
</comment>
<dbReference type="Proteomes" id="UP000282140">
    <property type="component" value="Unassembled WGS sequence"/>
</dbReference>
<gene>
    <name evidence="4" type="ORF">CS076_07590</name>
    <name evidence="3" type="ORF">CS078_13335</name>
</gene>
<dbReference type="SUPFAM" id="SSF55920">
    <property type="entry name" value="Creatinase/aminopeptidase"/>
    <property type="match status" value="1"/>
</dbReference>
<dbReference type="Proteomes" id="UP000282672">
    <property type="component" value="Unassembled WGS sequence"/>
</dbReference>
<evidence type="ECO:0000259" key="2">
    <source>
        <dbReference type="Pfam" id="PF01321"/>
    </source>
</evidence>
<dbReference type="Pfam" id="PF00557">
    <property type="entry name" value="Peptidase_M24"/>
    <property type="match status" value="1"/>
</dbReference>
<dbReference type="EMBL" id="PEGA01000006">
    <property type="protein sequence ID" value="RLU11954.1"/>
    <property type="molecule type" value="Genomic_DNA"/>
</dbReference>
<organism evidence="3 5">
    <name type="scientific">Pseudomonas prosekii</name>
    <dbReference type="NCBI Taxonomy" id="1148509"/>
    <lineage>
        <taxon>Bacteria</taxon>
        <taxon>Pseudomonadati</taxon>
        <taxon>Pseudomonadota</taxon>
        <taxon>Gammaproteobacteria</taxon>
        <taxon>Pseudomonadales</taxon>
        <taxon>Pseudomonadaceae</taxon>
        <taxon>Pseudomonas</taxon>
    </lineage>
</organism>
<proteinExistence type="predicted"/>
<dbReference type="InterPro" id="IPR000994">
    <property type="entry name" value="Pept_M24"/>
</dbReference>
<feature type="domain" description="Peptidase M24" evidence="1">
    <location>
        <begin position="202"/>
        <end position="419"/>
    </location>
</feature>